<evidence type="ECO:0000256" key="4">
    <source>
        <dbReference type="PIRSR" id="PIRSR000343-1"/>
    </source>
</evidence>
<feature type="binding site" evidence="4">
    <location>
        <position position="140"/>
    </location>
    <ligand>
        <name>heme b</name>
        <dbReference type="ChEBI" id="CHEBI:60344"/>
    </ligand>
</feature>
<keyword evidence="1 4" id="KW-0349">Heme</keyword>
<evidence type="ECO:0000256" key="2">
    <source>
        <dbReference type="ARBA" id="ARBA00022723"/>
    </source>
</evidence>
<dbReference type="EMBL" id="DYXM01000216">
    <property type="protein sequence ID" value="HJE91528.1"/>
    <property type="molecule type" value="Genomic_DNA"/>
</dbReference>
<dbReference type="PANTHER" id="PTHR10720:SF0">
    <property type="entry name" value="HEME OXYGENASE"/>
    <property type="match status" value="1"/>
</dbReference>
<feature type="binding site" description="axial binding residue" evidence="5">
    <location>
        <position position="24"/>
    </location>
    <ligand>
        <name>heme b</name>
        <dbReference type="ChEBI" id="CHEBI:60344"/>
    </ligand>
    <ligandPart>
        <name>Fe</name>
        <dbReference type="ChEBI" id="CHEBI:18248"/>
    </ligandPart>
</feature>
<dbReference type="GO" id="GO:0004392">
    <property type="term" value="F:heme oxygenase (decyclizing) activity"/>
    <property type="evidence" value="ECO:0007669"/>
    <property type="project" value="InterPro"/>
</dbReference>
<dbReference type="GO" id="GO:0046872">
    <property type="term" value="F:metal ion binding"/>
    <property type="evidence" value="ECO:0007669"/>
    <property type="project" value="UniProtKB-KW"/>
</dbReference>
<dbReference type="InterPro" id="IPR002051">
    <property type="entry name" value="Haem_Oase"/>
</dbReference>
<dbReference type="PANTHER" id="PTHR10720">
    <property type="entry name" value="HEME OXYGENASE"/>
    <property type="match status" value="1"/>
</dbReference>
<dbReference type="PIRSF" id="PIRSF000343">
    <property type="entry name" value="Haem_Oase"/>
    <property type="match status" value="1"/>
</dbReference>
<proteinExistence type="predicted"/>
<dbReference type="GO" id="GO:0006979">
    <property type="term" value="P:response to oxidative stress"/>
    <property type="evidence" value="ECO:0007669"/>
    <property type="project" value="TreeGrafter"/>
</dbReference>
<keyword evidence="2 5" id="KW-0479">Metal-binding</keyword>
<evidence type="ECO:0000256" key="3">
    <source>
        <dbReference type="ARBA" id="ARBA00023004"/>
    </source>
</evidence>
<dbReference type="InterPro" id="IPR016053">
    <property type="entry name" value="Haem_Oase-like"/>
</dbReference>
<dbReference type="RefSeq" id="WP_303914016.1">
    <property type="nucleotide sequence ID" value="NZ_DYXM01000216.1"/>
</dbReference>
<evidence type="ECO:0000313" key="6">
    <source>
        <dbReference type="EMBL" id="HJE91528.1"/>
    </source>
</evidence>
<gene>
    <name evidence="6" type="ORF">K8V11_11040</name>
</gene>
<dbReference type="AlphaFoldDB" id="A0A921F604"/>
<dbReference type="SUPFAM" id="SSF48613">
    <property type="entry name" value="Heme oxygenase-like"/>
    <property type="match status" value="1"/>
</dbReference>
<organism evidence="6 7">
    <name type="scientific">Dietzia timorensis</name>
    <dbReference type="NCBI Taxonomy" id="499555"/>
    <lineage>
        <taxon>Bacteria</taxon>
        <taxon>Bacillati</taxon>
        <taxon>Actinomycetota</taxon>
        <taxon>Actinomycetes</taxon>
        <taxon>Mycobacteriales</taxon>
        <taxon>Dietziaceae</taxon>
        <taxon>Dietzia</taxon>
    </lineage>
</organism>
<reference evidence="6" key="1">
    <citation type="journal article" date="2021" name="PeerJ">
        <title>Extensive microbial diversity within the chicken gut microbiome revealed by metagenomics and culture.</title>
        <authorList>
            <person name="Gilroy R."/>
            <person name="Ravi A."/>
            <person name="Getino M."/>
            <person name="Pursley I."/>
            <person name="Horton D.L."/>
            <person name="Alikhan N.F."/>
            <person name="Baker D."/>
            <person name="Gharbi K."/>
            <person name="Hall N."/>
            <person name="Watson M."/>
            <person name="Adriaenssens E.M."/>
            <person name="Foster-Nyarko E."/>
            <person name="Jarju S."/>
            <person name="Secka A."/>
            <person name="Antonio M."/>
            <person name="Oren A."/>
            <person name="Chaudhuri R.R."/>
            <person name="La Ragione R."/>
            <person name="Hildebrand F."/>
            <person name="Pallen M.J."/>
        </authorList>
    </citation>
    <scope>NUCLEOTIDE SEQUENCE</scope>
    <source>
        <strain evidence="6">ChiGjej1B1-18357</strain>
    </source>
</reference>
<sequence length="227" mass="24325">MTATEISHATAFSTELKSATAKVHEEAEHSIFMDTLLRGDLDASTGTAALAALHAQYLHVYDALEDAIGAHANSEFLAPLHDARLERTASLRADLDALSAAGVEFEREPHAPTQAYVAELRELGASDSREAAASLAGHHYVRYLGDLSGGQVVSRLVSRAYSIPAESLSFYSFDIEKPKVFKDSYRAALDQLPLDEATRALALAGASNAFAHNTALFRALEPVVAES</sequence>
<name>A0A921F604_9ACTN</name>
<evidence type="ECO:0000256" key="1">
    <source>
        <dbReference type="ARBA" id="ARBA00022617"/>
    </source>
</evidence>
<dbReference type="Gene3D" id="1.20.910.10">
    <property type="entry name" value="Heme oxygenase-like"/>
    <property type="match status" value="1"/>
</dbReference>
<dbReference type="Proteomes" id="UP000776650">
    <property type="component" value="Unassembled WGS sequence"/>
</dbReference>
<dbReference type="PRINTS" id="PR00088">
    <property type="entry name" value="HAEMOXYGNASE"/>
</dbReference>
<accession>A0A921F604</accession>
<comment type="caution">
    <text evidence="6">The sequence shown here is derived from an EMBL/GenBank/DDBJ whole genome shotgun (WGS) entry which is preliminary data.</text>
</comment>
<dbReference type="GO" id="GO:0006788">
    <property type="term" value="P:heme oxidation"/>
    <property type="evidence" value="ECO:0007669"/>
    <property type="project" value="InterPro"/>
</dbReference>
<dbReference type="Pfam" id="PF01126">
    <property type="entry name" value="Heme_oxygenase"/>
    <property type="match status" value="1"/>
</dbReference>
<evidence type="ECO:0000256" key="5">
    <source>
        <dbReference type="PIRSR" id="PIRSR000343-2"/>
    </source>
</evidence>
<protein>
    <submittedName>
        <fullName evidence="6">Biliverdin-producing heme oxygenase</fullName>
    </submittedName>
</protein>
<dbReference type="CDD" id="cd19165">
    <property type="entry name" value="HemeO"/>
    <property type="match status" value="1"/>
</dbReference>
<reference evidence="6" key="2">
    <citation type="submission" date="2021-09" db="EMBL/GenBank/DDBJ databases">
        <authorList>
            <person name="Gilroy R."/>
        </authorList>
    </citation>
    <scope>NUCLEOTIDE SEQUENCE</scope>
    <source>
        <strain evidence="6">ChiGjej1B1-18357</strain>
    </source>
</reference>
<dbReference type="GO" id="GO:0042167">
    <property type="term" value="P:heme catabolic process"/>
    <property type="evidence" value="ECO:0007669"/>
    <property type="project" value="TreeGrafter"/>
</dbReference>
<dbReference type="GO" id="GO:0020037">
    <property type="term" value="F:heme binding"/>
    <property type="evidence" value="ECO:0007669"/>
    <property type="project" value="TreeGrafter"/>
</dbReference>
<evidence type="ECO:0000313" key="7">
    <source>
        <dbReference type="Proteomes" id="UP000776650"/>
    </source>
</evidence>
<feature type="binding site" evidence="4">
    <location>
        <position position="186"/>
    </location>
    <ligand>
        <name>heme b</name>
        <dbReference type="ChEBI" id="CHEBI:60344"/>
    </ligand>
</feature>
<dbReference type="InterPro" id="IPR016084">
    <property type="entry name" value="Haem_Oase-like_multi-hlx"/>
</dbReference>
<keyword evidence="3 5" id="KW-0408">Iron</keyword>
<feature type="binding site" evidence="4">
    <location>
        <position position="17"/>
    </location>
    <ligand>
        <name>heme b</name>
        <dbReference type="ChEBI" id="CHEBI:60344"/>
    </ligand>
</feature>